<feature type="compositionally biased region" description="Low complexity" evidence="1">
    <location>
        <begin position="58"/>
        <end position="75"/>
    </location>
</feature>
<feature type="domain" description="FMN-binding" evidence="3">
    <location>
        <begin position="88"/>
        <end position="165"/>
    </location>
</feature>
<reference evidence="4" key="1">
    <citation type="submission" date="2022-05" db="EMBL/GenBank/DDBJ databases">
        <title>Complete genome sequence of toluene-degrading Gulosibacter sediminis strain ACHW.36C.</title>
        <authorList>
            <person name="Wai A.C."/>
            <person name="Lai G.K."/>
            <person name="Griffin S.D."/>
            <person name="Leung F.C."/>
        </authorList>
    </citation>
    <scope>NUCLEOTIDE SEQUENCE [LARGE SCALE GENOMIC DNA]</scope>
    <source>
        <strain evidence="4">ACHW.36C</strain>
    </source>
</reference>
<dbReference type="Pfam" id="PF04205">
    <property type="entry name" value="FMN_bind"/>
    <property type="match status" value="1"/>
</dbReference>
<feature type="compositionally biased region" description="Pro residues" evidence="1">
    <location>
        <begin position="48"/>
        <end position="57"/>
    </location>
</feature>
<accession>A0ABY4N1X2</accession>
<feature type="region of interest" description="Disordered" evidence="1">
    <location>
        <begin position="32"/>
        <end position="84"/>
    </location>
</feature>
<gene>
    <name evidence="4" type="ORF">M3M28_06145</name>
</gene>
<dbReference type="Gene3D" id="3.90.1010.20">
    <property type="match status" value="1"/>
</dbReference>
<proteinExistence type="predicted"/>
<dbReference type="SMART" id="SM00900">
    <property type="entry name" value="FMN_bind"/>
    <property type="match status" value="1"/>
</dbReference>
<name>A0ABY4N1X2_9MICO</name>
<feature type="signal peptide" evidence="2">
    <location>
        <begin position="1"/>
        <end position="25"/>
    </location>
</feature>
<evidence type="ECO:0000256" key="2">
    <source>
        <dbReference type="SAM" id="SignalP"/>
    </source>
</evidence>
<protein>
    <submittedName>
        <fullName evidence="4">FMN-binding protein</fullName>
    </submittedName>
</protein>
<sequence length="167" mass="17211">MKRIAYTMFSLLSGITLLVSFRASLDTAPSTEAAGAAPQASAAAEPANPEPAVPEPVAPEATTSASPPATSSSSTQDGTYRGDVLSTRYGTVEVDITVSNGQITNVDVPHYPDSNPRDQAINSRAIPQLVSETLAAQGAQIDLVSGATYTSDGYVQSLQAALDQAQL</sequence>
<organism evidence="4">
    <name type="scientific">Gulosibacter sediminis</name>
    <dbReference type="NCBI Taxonomy" id="1729695"/>
    <lineage>
        <taxon>Bacteria</taxon>
        <taxon>Bacillati</taxon>
        <taxon>Actinomycetota</taxon>
        <taxon>Actinomycetes</taxon>
        <taxon>Micrococcales</taxon>
        <taxon>Microbacteriaceae</taxon>
        <taxon>Gulosibacter</taxon>
    </lineage>
</organism>
<keyword evidence="2" id="KW-0732">Signal</keyword>
<dbReference type="InterPro" id="IPR007329">
    <property type="entry name" value="FMN-bd"/>
</dbReference>
<dbReference type="EMBL" id="CP097160">
    <property type="protein sequence ID" value="UQN16019.1"/>
    <property type="molecule type" value="Genomic_DNA"/>
</dbReference>
<evidence type="ECO:0000313" key="4">
    <source>
        <dbReference type="EMBL" id="UQN16019.1"/>
    </source>
</evidence>
<feature type="compositionally biased region" description="Low complexity" evidence="1">
    <location>
        <begin position="32"/>
        <end position="47"/>
    </location>
</feature>
<evidence type="ECO:0000256" key="1">
    <source>
        <dbReference type="SAM" id="MobiDB-lite"/>
    </source>
</evidence>
<feature type="chain" id="PRO_5045582633" evidence="2">
    <location>
        <begin position="26"/>
        <end position="167"/>
    </location>
</feature>
<evidence type="ECO:0000259" key="3">
    <source>
        <dbReference type="SMART" id="SM00900"/>
    </source>
</evidence>